<dbReference type="InterPro" id="IPR002937">
    <property type="entry name" value="Amino_oxidase"/>
</dbReference>
<evidence type="ECO:0000313" key="2">
    <source>
        <dbReference type="EMBL" id="KAH7573187.1"/>
    </source>
</evidence>
<comment type="caution">
    <text evidence="2">The sequence shown here is derived from an EMBL/GenBank/DDBJ whole genome shotgun (WGS) entry which is preliminary data.</text>
</comment>
<evidence type="ECO:0000313" key="3">
    <source>
        <dbReference type="Proteomes" id="UP000827721"/>
    </source>
</evidence>
<dbReference type="Gene3D" id="3.50.50.60">
    <property type="entry name" value="FAD/NAD(P)-binding domain"/>
    <property type="match status" value="1"/>
</dbReference>
<dbReference type="InterPro" id="IPR050464">
    <property type="entry name" value="Zeta_carotene_desat/Oxidored"/>
</dbReference>
<dbReference type="Pfam" id="PF01593">
    <property type="entry name" value="Amino_oxidase"/>
    <property type="match status" value="1"/>
</dbReference>
<accession>A0ABQ8I964</accession>
<dbReference type="Proteomes" id="UP000827721">
    <property type="component" value="Unassembled WGS sequence"/>
</dbReference>
<dbReference type="SUPFAM" id="SSF51905">
    <property type="entry name" value="FAD/NAD(P)-binding domain"/>
    <property type="match status" value="1"/>
</dbReference>
<sequence length="453" mass="50644">MLEKMRVAVVGAGMSGLAAAHVLAKAGVEVVVYEKKNSLGGHAKAVTFHGVDLDLGFMFFNTTVTCPSVMEMFESLGVEMEICKMSFSVSLDKGQGCEWGTRNGLSSLFAQKKNLLNPYFWQMLRELIKFKKDVISYLDMLENNPDIDRNETLELFIKSRDYSELFQKVYLIPIFGSIWSCPSEGVMSFSAFSALSFCRNHHLLQLFGHPQLHTLRWSSHDSVNKVKEQLETRGCQIRSGCEVYSVSPTDEGCSVACGDGSQELYNRCIMAVDAPDALKMLGAKQHLMKPEYLVLSSMSTAWSACNYIGSKDNKVCLTYWLNVLQNTGETSLPFLVTINPDYTPQQTLLSGSLAVRSHLWLRQKLYLSLIISGEERNLVLRSLSVLISFYWSYRLTSELYVFAAGLIAAHGLLGKSCDSFEQPKTNGTISDGNRARLFVARFLGNYINTGRLM</sequence>
<dbReference type="EMBL" id="JAFEMO010000003">
    <property type="protein sequence ID" value="KAH7573187.1"/>
    <property type="molecule type" value="Genomic_DNA"/>
</dbReference>
<protein>
    <recommendedName>
        <fullName evidence="1">Amine oxidase domain-containing protein</fullName>
    </recommendedName>
</protein>
<reference evidence="2 3" key="1">
    <citation type="submission" date="2021-02" db="EMBL/GenBank/DDBJ databases">
        <title>Plant Genome Project.</title>
        <authorList>
            <person name="Zhang R.-G."/>
        </authorList>
    </citation>
    <scope>NUCLEOTIDE SEQUENCE [LARGE SCALE GENOMIC DNA]</scope>
    <source>
        <tissue evidence="2">Leaves</tissue>
    </source>
</reference>
<proteinExistence type="predicted"/>
<feature type="domain" description="Amine oxidase" evidence="1">
    <location>
        <begin position="14"/>
        <end position="278"/>
    </location>
</feature>
<keyword evidence="3" id="KW-1185">Reference proteome</keyword>
<evidence type="ECO:0000259" key="1">
    <source>
        <dbReference type="Pfam" id="PF01593"/>
    </source>
</evidence>
<organism evidence="2 3">
    <name type="scientific">Xanthoceras sorbifolium</name>
    <dbReference type="NCBI Taxonomy" id="99658"/>
    <lineage>
        <taxon>Eukaryota</taxon>
        <taxon>Viridiplantae</taxon>
        <taxon>Streptophyta</taxon>
        <taxon>Embryophyta</taxon>
        <taxon>Tracheophyta</taxon>
        <taxon>Spermatophyta</taxon>
        <taxon>Magnoliopsida</taxon>
        <taxon>eudicotyledons</taxon>
        <taxon>Gunneridae</taxon>
        <taxon>Pentapetalae</taxon>
        <taxon>rosids</taxon>
        <taxon>malvids</taxon>
        <taxon>Sapindales</taxon>
        <taxon>Sapindaceae</taxon>
        <taxon>Xanthoceroideae</taxon>
        <taxon>Xanthoceras</taxon>
    </lineage>
</organism>
<dbReference type="PANTHER" id="PTHR42923">
    <property type="entry name" value="PROTOPORPHYRINOGEN OXIDASE"/>
    <property type="match status" value="1"/>
</dbReference>
<dbReference type="InterPro" id="IPR036188">
    <property type="entry name" value="FAD/NAD-bd_sf"/>
</dbReference>
<dbReference type="PANTHER" id="PTHR42923:SF17">
    <property type="entry name" value="AMINE OXIDASE DOMAIN-CONTAINING PROTEIN"/>
    <property type="match status" value="1"/>
</dbReference>
<name>A0ABQ8I964_9ROSI</name>
<dbReference type="PRINTS" id="PR00419">
    <property type="entry name" value="ADXRDTASE"/>
</dbReference>
<gene>
    <name evidence="2" type="ORF">JRO89_XS03G0086000</name>
</gene>